<organism evidence="2 3">
    <name type="scientific">Henriciella algicola</name>
    <dbReference type="NCBI Taxonomy" id="1608422"/>
    <lineage>
        <taxon>Bacteria</taxon>
        <taxon>Pseudomonadati</taxon>
        <taxon>Pseudomonadota</taxon>
        <taxon>Alphaproteobacteria</taxon>
        <taxon>Hyphomonadales</taxon>
        <taxon>Hyphomonadaceae</taxon>
        <taxon>Henriciella</taxon>
    </lineage>
</organism>
<sequence>MKSWAEFGEVNFKPDGDSGWGRYLSAVVVIGLLIALPFAYSAHDPEGYEFASAWGIVLASVVGIILLIGAAAFAVVVLSSIWRGLSALFSG</sequence>
<gene>
    <name evidence="2" type="ORF">D1222_02120</name>
</gene>
<dbReference type="RefSeq" id="WP_119452584.1">
    <property type="nucleotide sequence ID" value="NZ_QWGA01000003.1"/>
</dbReference>
<keyword evidence="1" id="KW-0812">Transmembrane</keyword>
<keyword evidence="1" id="KW-0472">Membrane</keyword>
<dbReference type="Proteomes" id="UP000265845">
    <property type="component" value="Unassembled WGS sequence"/>
</dbReference>
<evidence type="ECO:0000256" key="1">
    <source>
        <dbReference type="SAM" id="Phobius"/>
    </source>
</evidence>
<proteinExistence type="predicted"/>
<name>A0A399RLC2_9PROT</name>
<feature type="transmembrane region" description="Helical" evidence="1">
    <location>
        <begin position="20"/>
        <end position="40"/>
    </location>
</feature>
<evidence type="ECO:0000313" key="3">
    <source>
        <dbReference type="Proteomes" id="UP000265845"/>
    </source>
</evidence>
<reference evidence="2 3" key="1">
    <citation type="submission" date="2018-08" db="EMBL/GenBank/DDBJ databases">
        <title>Henriciella mobilis sp. nov., isolated from seawater.</title>
        <authorList>
            <person name="Cheng H."/>
            <person name="Wu Y.-H."/>
            <person name="Xu X.-W."/>
            <person name="Guo L.-L."/>
        </authorList>
    </citation>
    <scope>NUCLEOTIDE SEQUENCE [LARGE SCALE GENOMIC DNA]</scope>
    <source>
        <strain evidence="2 3">CCUG67844</strain>
    </source>
</reference>
<keyword evidence="3" id="KW-1185">Reference proteome</keyword>
<evidence type="ECO:0000313" key="2">
    <source>
        <dbReference type="EMBL" id="RIJ31084.1"/>
    </source>
</evidence>
<dbReference type="AlphaFoldDB" id="A0A399RLC2"/>
<keyword evidence="1" id="KW-1133">Transmembrane helix</keyword>
<protein>
    <submittedName>
        <fullName evidence="2">Uncharacterized protein</fullName>
    </submittedName>
</protein>
<accession>A0A399RLC2</accession>
<dbReference type="EMBL" id="QWGA01000003">
    <property type="protein sequence ID" value="RIJ31084.1"/>
    <property type="molecule type" value="Genomic_DNA"/>
</dbReference>
<feature type="transmembrane region" description="Helical" evidence="1">
    <location>
        <begin position="52"/>
        <end position="82"/>
    </location>
</feature>
<comment type="caution">
    <text evidence="2">The sequence shown here is derived from an EMBL/GenBank/DDBJ whole genome shotgun (WGS) entry which is preliminary data.</text>
</comment>